<dbReference type="PROSITE" id="PS51257">
    <property type="entry name" value="PROKAR_LIPOPROTEIN"/>
    <property type="match status" value="1"/>
</dbReference>
<dbReference type="AlphaFoldDB" id="A0A502F7G3"/>
<proteinExistence type="predicted"/>
<sequence length="170" mass="19226">MKNYTILLLSIFFFSCQQKENTKTSVDVVSDTISATKNKVENKKEEDKKEEDKKEENKQIGDTIAMNFSDEKGLFTAEGSLDSIHSRIYIKFKNEDSGELNATIIPATGKGNIRFNQIIFPDKSSDGPFGMDLKIPLQQKGNHILVIGHSLMADNPYFGKFQVKLENKKK</sequence>
<dbReference type="OrthoDB" id="1255149at2"/>
<keyword evidence="3" id="KW-1185">Reference proteome</keyword>
<evidence type="ECO:0000313" key="3">
    <source>
        <dbReference type="Proteomes" id="UP000319700"/>
    </source>
</evidence>
<reference evidence="2 3" key="1">
    <citation type="journal article" date="2019" name="Environ. Microbiol.">
        <title>Species interactions and distinct microbial communities in high Arctic permafrost affected cryosols are associated with the CH4 and CO2 gas fluxes.</title>
        <authorList>
            <person name="Altshuler I."/>
            <person name="Hamel J."/>
            <person name="Turney S."/>
            <person name="Magnuson E."/>
            <person name="Levesque R."/>
            <person name="Greer C."/>
            <person name="Whyte L.G."/>
        </authorList>
    </citation>
    <scope>NUCLEOTIDE SEQUENCE [LARGE SCALE GENOMIC DNA]</scope>
    <source>
        <strain evidence="2 3">42</strain>
    </source>
</reference>
<dbReference type="RefSeq" id="WP_140502970.1">
    <property type="nucleotide sequence ID" value="NZ_RCZH01000001.1"/>
</dbReference>
<protein>
    <submittedName>
        <fullName evidence="2">Uncharacterized protein</fullName>
    </submittedName>
</protein>
<comment type="caution">
    <text evidence="2">The sequence shown here is derived from an EMBL/GenBank/DDBJ whole genome shotgun (WGS) entry which is preliminary data.</text>
</comment>
<gene>
    <name evidence="2" type="ORF">EAH81_01505</name>
</gene>
<evidence type="ECO:0000313" key="2">
    <source>
        <dbReference type="EMBL" id="TPG45303.1"/>
    </source>
</evidence>
<dbReference type="EMBL" id="RCZH01000001">
    <property type="protein sequence ID" value="TPG45303.1"/>
    <property type="molecule type" value="Genomic_DNA"/>
</dbReference>
<accession>A0A502F7G3</accession>
<feature type="region of interest" description="Disordered" evidence="1">
    <location>
        <begin position="38"/>
        <end position="59"/>
    </location>
</feature>
<dbReference type="Proteomes" id="UP000319700">
    <property type="component" value="Unassembled WGS sequence"/>
</dbReference>
<organism evidence="2 3">
    <name type="scientific">Flavobacterium pectinovorum</name>
    <dbReference type="NCBI Taxonomy" id="29533"/>
    <lineage>
        <taxon>Bacteria</taxon>
        <taxon>Pseudomonadati</taxon>
        <taxon>Bacteroidota</taxon>
        <taxon>Flavobacteriia</taxon>
        <taxon>Flavobacteriales</taxon>
        <taxon>Flavobacteriaceae</taxon>
        <taxon>Flavobacterium</taxon>
    </lineage>
</organism>
<evidence type="ECO:0000256" key="1">
    <source>
        <dbReference type="SAM" id="MobiDB-lite"/>
    </source>
</evidence>
<name>A0A502F7G3_9FLAO</name>